<evidence type="ECO:0000256" key="2">
    <source>
        <dbReference type="SAM" id="MobiDB-lite"/>
    </source>
</evidence>
<evidence type="ECO:0000313" key="3">
    <source>
        <dbReference type="EMBL" id="SBT70794.1"/>
    </source>
</evidence>
<dbReference type="EMBL" id="LT594494">
    <property type="protein sequence ID" value="SBT70794.1"/>
    <property type="molecule type" value="Genomic_DNA"/>
</dbReference>
<dbReference type="Proteomes" id="UP000219799">
    <property type="component" value="Chromosome 6"/>
</dbReference>
<gene>
    <name evidence="3" type="primary">PmlGA01_060016700</name>
    <name evidence="3" type="ORF">PMLGA01_060016700</name>
</gene>
<feature type="coiled-coil region" evidence="1">
    <location>
        <begin position="617"/>
        <end position="651"/>
    </location>
</feature>
<feature type="region of interest" description="Disordered" evidence="2">
    <location>
        <begin position="70"/>
        <end position="93"/>
    </location>
</feature>
<feature type="coiled-coil region" evidence="1">
    <location>
        <begin position="565"/>
        <end position="592"/>
    </location>
</feature>
<accession>A0A1C3KBB1</accession>
<sequence length="848" mass="100545">MNHKIDIFLYICKMENKLKVEKDLIKKLIPTQKKFSKNMVVKYVLYNYKTKKSLIKKNWNISYILNKTKKKRKNKEAAHDKNISDKLDGEKKEVTHEHNFTDSHGNPMNNLLIEKSSGVNNNSSSYKKLLNKIIRNVKNGRNTTIVNTGVDTQKGEKNVFLYGHLFKKYLGNGNKKRGGNVEMPKCGETEEHINKQNIEELEEVKKNKISEENLKGDCAVKKSKNSYEKSKMFEDYLKKKRGLILDIYDYAVILNNENTKISISSWAYKNSKIIDMIKVKSFKETNRKNNRNNKTTPFCHRCFIKKYFDSTNFNYPKCCKNLPAKKVVKNGEHLRECLKRIIRKCVEIIKRGRGKTLNVCFIFKYKITINNQHTSIHLINFPLCNIEKNKIFYNSNNEKTLLFLFNKKIINSVKNINDYSNFIFPFNNSQECQRALNLKKKIIYFVSHRKCLFEKEEKVGTNETLIDIQQKEDSILNDYYTTKEMNNNREKTFTKYNKKEIIFHMHLFEILIRLIFKNSKTYFTFFISEQTYDFEFYKNIYYLNLSKVVNVKIKLKKEMKKRMIKKVKKKANKKVKKKMKKEKNNKTTEKRNILCSNDGGSLFDTLLKENDDCKNIINEKDKKIFNLQNEVQEKNKIVSNLEMEITKYKSEHFEKIKIIESLKNKISKKEATIYDNSIDDQVMKNSNYVKKLYNENNLLKEKMKRLNSSIKKDKIYSNAIGKLPNTKESSKAIIPSTTENAKEKDQNDKLSFFLKAFLDTEQKLYTADVVINTQKEIIARIKKEKNNYFEEVERRKTVFKKEMERSLDFIYSICEDIKTKKEKICLTNRINKLHDSINDFLGKFEKNY</sequence>
<reference evidence="3 4" key="1">
    <citation type="submission" date="2016-06" db="EMBL/GenBank/DDBJ databases">
        <authorList>
            <consortium name="Pathogen Informatics"/>
        </authorList>
    </citation>
    <scope>NUCLEOTIDE SEQUENCE [LARGE SCALE GENOMIC DNA]</scope>
    <source>
        <strain evidence="3">PmlGA01</strain>
    </source>
</reference>
<protein>
    <submittedName>
        <fullName evidence="3">Uncharacterized protein</fullName>
    </submittedName>
</protein>
<name>A0A1C3KBB1_PLAMA</name>
<evidence type="ECO:0000313" key="4">
    <source>
        <dbReference type="Proteomes" id="UP000219799"/>
    </source>
</evidence>
<proteinExistence type="predicted"/>
<organism evidence="3 4">
    <name type="scientific">Plasmodium malariae</name>
    <dbReference type="NCBI Taxonomy" id="5858"/>
    <lineage>
        <taxon>Eukaryota</taxon>
        <taxon>Sar</taxon>
        <taxon>Alveolata</taxon>
        <taxon>Apicomplexa</taxon>
        <taxon>Aconoidasida</taxon>
        <taxon>Haemosporida</taxon>
        <taxon>Plasmodiidae</taxon>
        <taxon>Plasmodium</taxon>
        <taxon>Plasmodium (Plasmodium)</taxon>
    </lineage>
</organism>
<feature type="compositionally biased region" description="Basic and acidic residues" evidence="2">
    <location>
        <begin position="75"/>
        <end position="93"/>
    </location>
</feature>
<keyword evidence="1" id="KW-0175">Coiled coil</keyword>
<evidence type="ECO:0000256" key="1">
    <source>
        <dbReference type="SAM" id="Coils"/>
    </source>
</evidence>
<dbReference type="AlphaFoldDB" id="A0A1C3KBB1"/>
<dbReference type="VEuPathDB" id="PlasmoDB:PmUG01_06023700"/>